<gene>
    <name evidence="1" type="primary">Hypp766</name>
    <name evidence="1" type="ORF">BLAG_LOCUS2240</name>
</gene>
<evidence type="ECO:0000313" key="1">
    <source>
        <dbReference type="EMBL" id="CAH1233486.1"/>
    </source>
</evidence>
<dbReference type="InterPro" id="IPR009784">
    <property type="entry name" value="DUF1349"/>
</dbReference>
<sequence length="234" mass="26672">MAAPGSHVHGLTLPFATTFDTSQMRPELSWLHEPQDFMLRADGTNGIRVTPKEKSDFWRKTYYVPELIADNGHLLYAPVTDPDCVMETMFEVSAVNQFDQVKSFHPSTQAGLMVRYDHEHWLKTGLEYVDGHFRLSCVVTNVYSDWSTQDWPSGRLSIRVYRQGNSYVVENKAHDGDRWDFIRILHLEPPSPTSDPQVAMMGPMVCAPTASGGSALFHKFNVRHSDGYLQYHHN</sequence>
<dbReference type="PANTHER" id="PTHR35332:SF2">
    <property type="entry name" value="REGULATION OF ENOLASE PROTEIN 1"/>
    <property type="match status" value="1"/>
</dbReference>
<evidence type="ECO:0000313" key="2">
    <source>
        <dbReference type="Proteomes" id="UP000838412"/>
    </source>
</evidence>
<dbReference type="EMBL" id="OV696686">
    <property type="protein sequence ID" value="CAH1233486.1"/>
    <property type="molecule type" value="Genomic_DNA"/>
</dbReference>
<dbReference type="Gene3D" id="2.60.120.200">
    <property type="match status" value="1"/>
</dbReference>
<dbReference type="OrthoDB" id="42525at2759"/>
<dbReference type="Proteomes" id="UP000838412">
    <property type="component" value="Chromosome 1"/>
</dbReference>
<protein>
    <submittedName>
        <fullName evidence="1">Hypp766 protein</fullName>
    </submittedName>
</protein>
<dbReference type="SUPFAM" id="SSF49899">
    <property type="entry name" value="Concanavalin A-like lectins/glucanases"/>
    <property type="match status" value="1"/>
</dbReference>
<proteinExistence type="predicted"/>
<dbReference type="AlphaFoldDB" id="A0A8J9W594"/>
<dbReference type="Pfam" id="PF07081">
    <property type="entry name" value="DUF1349"/>
    <property type="match status" value="1"/>
</dbReference>
<organism evidence="1 2">
    <name type="scientific">Branchiostoma lanceolatum</name>
    <name type="common">Common lancelet</name>
    <name type="synonym">Amphioxus lanceolatum</name>
    <dbReference type="NCBI Taxonomy" id="7740"/>
    <lineage>
        <taxon>Eukaryota</taxon>
        <taxon>Metazoa</taxon>
        <taxon>Chordata</taxon>
        <taxon>Cephalochordata</taxon>
        <taxon>Leptocardii</taxon>
        <taxon>Amphioxiformes</taxon>
        <taxon>Branchiostomatidae</taxon>
        <taxon>Branchiostoma</taxon>
    </lineage>
</organism>
<keyword evidence="2" id="KW-1185">Reference proteome</keyword>
<accession>A0A8J9W594</accession>
<name>A0A8J9W594_BRALA</name>
<dbReference type="InterPro" id="IPR013320">
    <property type="entry name" value="ConA-like_dom_sf"/>
</dbReference>
<dbReference type="PANTHER" id="PTHR35332">
    <property type="entry name" value="REGULATION OF ENOLASE PROTEIN 1"/>
    <property type="match status" value="1"/>
</dbReference>
<reference evidence="1" key="1">
    <citation type="submission" date="2022-01" db="EMBL/GenBank/DDBJ databases">
        <authorList>
            <person name="Braso-Vives M."/>
        </authorList>
    </citation>
    <scope>NUCLEOTIDE SEQUENCE</scope>
</reference>